<dbReference type="InterPro" id="IPR050833">
    <property type="entry name" value="Poly_Biosynth_Transport"/>
</dbReference>
<keyword evidence="5 7" id="KW-0472">Membrane</keyword>
<feature type="transmembrane region" description="Helical" evidence="7">
    <location>
        <begin position="412"/>
        <end position="431"/>
    </location>
</feature>
<feature type="transmembrane region" description="Helical" evidence="7">
    <location>
        <begin position="259"/>
        <end position="275"/>
    </location>
</feature>
<evidence type="ECO:0000256" key="2">
    <source>
        <dbReference type="ARBA" id="ARBA00022475"/>
    </source>
</evidence>
<keyword evidence="3 7" id="KW-0812">Transmembrane</keyword>
<evidence type="ECO:0000256" key="1">
    <source>
        <dbReference type="ARBA" id="ARBA00004651"/>
    </source>
</evidence>
<name>A0A4D6U7R1_PLESH</name>
<dbReference type="EMBL" id="MK551186">
    <property type="protein sequence ID" value="QCH03242.1"/>
    <property type="molecule type" value="Genomic_DNA"/>
</dbReference>
<comment type="subcellular location">
    <subcellularLocation>
        <location evidence="1">Cell membrane</location>
        <topology evidence="1">Multi-pass membrane protein</topology>
    </subcellularLocation>
</comment>
<evidence type="ECO:0000313" key="8">
    <source>
        <dbReference type="EMBL" id="QCH03242.1"/>
    </source>
</evidence>
<gene>
    <name evidence="8" type="primary">wzx</name>
</gene>
<feature type="transmembrane region" description="Helical" evidence="7">
    <location>
        <begin position="146"/>
        <end position="166"/>
    </location>
</feature>
<evidence type="ECO:0000256" key="4">
    <source>
        <dbReference type="ARBA" id="ARBA00022989"/>
    </source>
</evidence>
<dbReference type="GO" id="GO:0005886">
    <property type="term" value="C:plasma membrane"/>
    <property type="evidence" value="ECO:0007669"/>
    <property type="project" value="UniProtKB-SubCell"/>
</dbReference>
<reference evidence="8" key="1">
    <citation type="journal article" date="2019" name="Front. Microbiol.">
        <title>O-Antigen Gene Clusters of Plesiomonas shigelloides Serogroups and Its Application in Development of a Molecular Serotyping Scheme.</title>
        <authorList>
            <person name="Xi D."/>
            <person name="Wang X."/>
            <person name="Ning K."/>
            <person name="Liu Q."/>
            <person name="Jing F."/>
            <person name="Guo X."/>
            <person name="Cao B."/>
        </authorList>
    </citation>
    <scope>NUCLEOTIDE SEQUENCE</scope>
    <source>
        <strain evidence="8">O33H38</strain>
    </source>
</reference>
<evidence type="ECO:0000256" key="5">
    <source>
        <dbReference type="ARBA" id="ARBA00023136"/>
    </source>
</evidence>
<feature type="transmembrane region" description="Helical" evidence="7">
    <location>
        <begin position="77"/>
        <end position="99"/>
    </location>
</feature>
<sequence>MSNKLFFSLIIYGGSSGVARILPLLVLPFLLRKLGADEFGRIEIIFAFFNLAIIFGIAQLESSFQRFFFKSKNIGDLYFTIVTLIILLSIIVISVIMFFSSKISTLLFGSLIEIKSICITAITIFFVNISTINLIYLRFLDCKLKFAVSNITQVVVSVFVGYILIVNYDLGSLGYFIGILIGWIFCFIITCFYLAGNIKAHARYKLYNVSNILSFSMPQFPARIASFIFQYGNRFIILSALGSLAVAKVSLAIKFAAPFQFLMLALSMVWNPFLYKSEGSDDLNNKLNIYINYLIVTIILIHVIVVIGSRYIVANFLDSELAEIAGYVPLAIIPFELLVLKEIIESGIKLSNKTKYITYSYLISSIIMVSTMLISKNIFYMLNALILGTYSMIILTWYYSTITSSLKLSMKAFCVYSIFILANIYYCYLIID</sequence>
<keyword evidence="2" id="KW-1003">Cell membrane</keyword>
<feature type="transmembrane region" description="Helical" evidence="7">
    <location>
        <begin position="287"/>
        <end position="312"/>
    </location>
</feature>
<organism evidence="8">
    <name type="scientific">Plesiomonas shigelloides</name>
    <name type="common">Aeromonas shigelloides</name>
    <dbReference type="NCBI Taxonomy" id="703"/>
    <lineage>
        <taxon>Bacteria</taxon>
        <taxon>Pseudomonadati</taxon>
        <taxon>Pseudomonadota</taxon>
        <taxon>Gammaproteobacteria</taxon>
        <taxon>Enterobacterales</taxon>
        <taxon>Enterobacteriaceae</taxon>
        <taxon>Plesiomonas</taxon>
    </lineage>
</organism>
<feature type="transmembrane region" description="Helical" evidence="7">
    <location>
        <begin position="380"/>
        <end position="400"/>
    </location>
</feature>
<evidence type="ECO:0000256" key="3">
    <source>
        <dbReference type="ARBA" id="ARBA00022692"/>
    </source>
</evidence>
<feature type="transmembrane region" description="Helical" evidence="7">
    <location>
        <begin position="5"/>
        <end position="27"/>
    </location>
</feature>
<feature type="transmembrane region" description="Helical" evidence="7">
    <location>
        <begin position="356"/>
        <end position="374"/>
    </location>
</feature>
<feature type="transmembrane region" description="Helical" evidence="7">
    <location>
        <begin position="324"/>
        <end position="344"/>
    </location>
</feature>
<dbReference type="InterPro" id="IPR002797">
    <property type="entry name" value="Polysacc_synth"/>
</dbReference>
<feature type="transmembrane region" description="Helical" evidence="7">
    <location>
        <begin position="172"/>
        <end position="195"/>
    </location>
</feature>
<evidence type="ECO:0000256" key="7">
    <source>
        <dbReference type="SAM" id="Phobius"/>
    </source>
</evidence>
<dbReference type="PANTHER" id="PTHR30250">
    <property type="entry name" value="PST FAMILY PREDICTED COLANIC ACID TRANSPORTER"/>
    <property type="match status" value="1"/>
</dbReference>
<feature type="transmembrane region" description="Helical" evidence="7">
    <location>
        <begin position="39"/>
        <end position="57"/>
    </location>
</feature>
<dbReference type="AlphaFoldDB" id="A0A4D6U7R1"/>
<evidence type="ECO:0000256" key="6">
    <source>
        <dbReference type="ARBA" id="ARBA00049738"/>
    </source>
</evidence>
<keyword evidence="4 7" id="KW-1133">Transmembrane helix</keyword>
<dbReference type="PANTHER" id="PTHR30250:SF11">
    <property type="entry name" value="O-ANTIGEN TRANSPORTER-RELATED"/>
    <property type="match status" value="1"/>
</dbReference>
<accession>A0A4D6U7R1</accession>
<feature type="transmembrane region" description="Helical" evidence="7">
    <location>
        <begin position="235"/>
        <end position="253"/>
    </location>
</feature>
<feature type="transmembrane region" description="Helical" evidence="7">
    <location>
        <begin position="119"/>
        <end position="139"/>
    </location>
</feature>
<protein>
    <recommendedName>
        <fullName evidence="6">Putative O-antigen transporter</fullName>
    </recommendedName>
</protein>
<proteinExistence type="predicted"/>
<dbReference type="Pfam" id="PF01943">
    <property type="entry name" value="Polysacc_synt"/>
    <property type="match status" value="1"/>
</dbReference>
<dbReference type="RefSeq" id="WP_152113913.1">
    <property type="nucleotide sequence ID" value="NZ_WEKB01000045.1"/>
</dbReference>